<dbReference type="GO" id="GO:0008270">
    <property type="term" value="F:zinc ion binding"/>
    <property type="evidence" value="ECO:0007669"/>
    <property type="project" value="UniProtKB-UniRule"/>
</dbReference>
<evidence type="ECO:0000256" key="11">
    <source>
        <dbReference type="SAM" id="MobiDB-lite"/>
    </source>
</evidence>
<dbReference type="Pfam" id="PF18995">
    <property type="entry name" value="PRT6_C"/>
    <property type="match status" value="1"/>
</dbReference>
<evidence type="ECO:0000256" key="8">
    <source>
        <dbReference type="ARBA" id="ARBA00046341"/>
    </source>
</evidence>
<dbReference type="SMART" id="SM00396">
    <property type="entry name" value="ZnF_UBR1"/>
    <property type="match status" value="1"/>
</dbReference>
<keyword evidence="3 10" id="KW-0808">Transferase</keyword>
<evidence type="ECO:0000313" key="14">
    <source>
        <dbReference type="Proteomes" id="UP000494165"/>
    </source>
</evidence>
<protein>
    <recommendedName>
        <fullName evidence="10">E3 ubiquitin-protein ligase</fullName>
        <ecNumber evidence="10">2.3.2.27</ecNumber>
    </recommendedName>
</protein>
<dbReference type="FunFam" id="2.10.110.30:FF:000001">
    <property type="entry name" value="E3 ubiquitin-protein ligase UBR2 isoform 1"/>
    <property type="match status" value="1"/>
</dbReference>
<dbReference type="SUPFAM" id="SSF54736">
    <property type="entry name" value="ClpS-like"/>
    <property type="match status" value="1"/>
</dbReference>
<keyword evidence="5 10" id="KW-0863">Zinc-finger</keyword>
<keyword evidence="7 10" id="KW-0862">Zinc</keyword>
<dbReference type="Pfam" id="PF02617">
    <property type="entry name" value="ClpS"/>
    <property type="match status" value="1"/>
</dbReference>
<comment type="pathway">
    <text evidence="2 10">Protein modification; protein ubiquitination.</text>
</comment>
<dbReference type="GO" id="GO:0000151">
    <property type="term" value="C:ubiquitin ligase complex"/>
    <property type="evidence" value="ECO:0007669"/>
    <property type="project" value="TreeGrafter"/>
</dbReference>
<dbReference type="InterPro" id="IPR003126">
    <property type="entry name" value="Znf_UBR"/>
</dbReference>
<keyword evidence="6 10" id="KW-0833">Ubl conjugation pathway</keyword>
<dbReference type="Gene3D" id="2.10.110.30">
    <property type="match status" value="1"/>
</dbReference>
<dbReference type="EC" id="2.3.2.27" evidence="10"/>
<feature type="domain" description="UBR-type" evidence="12">
    <location>
        <begin position="116"/>
        <end position="187"/>
    </location>
</feature>
<dbReference type="GO" id="GO:0005737">
    <property type="term" value="C:cytoplasm"/>
    <property type="evidence" value="ECO:0007669"/>
    <property type="project" value="TreeGrafter"/>
</dbReference>
<comment type="function">
    <text evidence="10">Ubiquitin ligase protein which is a component of the N-end rule pathway. Recognizes and binds to proteins bearing specific N-terminal residues that are destabilizing according to the N-end rule, leading to their ubiquitination and subsequent degradation.</text>
</comment>
<proteinExistence type="inferred from homology"/>
<dbReference type="InterPro" id="IPR055194">
    <property type="entry name" value="UBR1-like_WH"/>
</dbReference>
<dbReference type="Proteomes" id="UP000494165">
    <property type="component" value="Unassembled WGS sequence"/>
</dbReference>
<comment type="catalytic activity">
    <reaction evidence="1 10">
        <text>S-ubiquitinyl-[E2 ubiquitin-conjugating enzyme]-L-cysteine + [acceptor protein]-L-lysine = [E2 ubiquitin-conjugating enzyme]-L-cysteine + N(6)-ubiquitinyl-[acceptor protein]-L-lysine.</text>
        <dbReference type="EC" id="2.3.2.27"/>
    </reaction>
</comment>
<sequence>MTSTFEKDRQGAVMQNISSSDVKVFNIKYPEVATKLFEEKYRRNELNSLELRAYWHEHVPKMFKVVSQATTMVPKIESQPNYKDVLIRPVEEFIFNSLGGKEYALKELSKVESSVTTCGHVFRNGESTYTCRDCAMDSTCVLCVSCFQKSAHKNHRYKITSSSGGGCCDCGDVEAWKSDPWCSEHNGGLEDTSPQGQTDQVHLKEFSNLDELNQDLVNRLKVIFEGVTRYAYTCLSYVDHHIDSPIDQVDPSYLLLPGANSHMEIKDLYCLVMYNDEVHTYEAVSTAITRSVGCSANISMDHTLKVDNLGRAIIKYGTYESCSEAKKRMRDQLMRNMNIPLKTEILHEYIICLQFFALELLQWLENWVKESKAVRQALSYVLLEHQIEDNSRSCILEAIIRKDPKLWKSARSQWNKLLFHGLLFDYSTKKRFARVLTNNYNSILTEFMNDDHDLSFSVASLAVQVFTVPSLAVYLIEHEDVIFTILNSFYENCASLCQLRHDRFAFNFNSNAEVKRFKRSMYVLWDLRYLLTFKPKSWTVPLKQNFMHGFSTFLKILFNMQGMLSFTRYVHQHAEYEQEWELAFHLHSKVSSVVALAHEWCGQDKIVLIKAFRATLKKLNEASVKESVQGMRKAYTVANCTAVCLEYDISKQHVSIHIPLTRLLAALCLHLPKYGLNFESDELMCTDLTIEQVMEPALRQMALRAQVQARMWRRNGISLPHQLLMCSSTKCRGEMLDCDIIMLQTALTLMKPNDFLITLLLRFNLINWVQPSYIYEQRSPEDDSIREKNTLMEELLYTLICIVGERFKVGVGEVTADDCLCHEVVQQLCIKPMTHSELNDQLPRDVNYETHLESVVDLVADLKDQAQGKKVYELKPERRDEFNMFFYHFTREDLSIAEEYQRNLRKKESAMFNCCPPPLPPMFTGAYNKVLDVLECEVMLSLMEAVLTRIMNLMTPCFSELQLQETLYLIGYALLEEERQLKAMANSGVSPQRLIKFSSKAEANHILPTLVEQLLKGRRNEVEEQHPFVNWVLAKYKDVLKLRDRKVEEPSTSRSNAESPPEDDEAAQKAKKARAELVAQRRAGVLQKLQAQMYSFMKENADEMASVDEDMPEESVGNPSAGVIVGDPVAFGPDHWATKKEKRRVICILCQESELLSSTAKEYKPVVMAALVQQSTVLNRHRSSVLDDPANNIEGKIQITPCKSSSNMYLSSNLGPAPHVSSCGHTMHKSCFDNFFDSVKRKEEQRAVRRDHSFYDVRHKEYPCPLCNSLSNCALPIFEENSEIVDRCARQENINTHENLAEWSSVYETIYQEAIAHWRHCAKTPSSHMVHDDWDFEDLSASMQSLEKRTCEFAIEETSLKKKMANFMSHNSDKKKRFKLPSHLKDCMDAFTEVVFNCAKMRKDRNDWKLSKLKLSYLWQASAYTIHSLEWQQRDPEKSLLGSFTERQEETLRALLLTSAMAPHDMHPSIIQPIAVSILHTLYQNGESNNPCILEVDHFGFLVSLIFINSYIFSKRNKVKIPACFEEDLALLRLTLLAHVVTLMLGMHWEKEEVEMEVEEPPADVEEGKLAMKLLLAVRNAAGQPAPPSWLNPASLWNRVMQECLPFLRCCAIFFKYLTGVPDPPALTECGGDTFQELCRFLALPGNCEELLATDFHLQIATRWCQHPRIKSTLGNPSFVRGPIKVNQLVCLPEDFTDLINSVSNVKCRTSEENAANPSMCLVCGRFVCFHGYCCAVKLEEGVSVGPSMFHAYECGAGIGLFLKVRECEVFVLRHYQRGVYISPPYVDKYGETDEGLRRGNPLTLNSKSYKELHKQWLSHMLCQATCKIYEDGYYPILTNWQSL</sequence>
<keyword evidence="14" id="KW-1185">Reference proteome</keyword>
<evidence type="ECO:0000313" key="13">
    <source>
        <dbReference type="EMBL" id="CAB3373830.1"/>
    </source>
</evidence>
<dbReference type="InterPro" id="IPR036390">
    <property type="entry name" value="WH_DNA-bd_sf"/>
</dbReference>
<dbReference type="OrthoDB" id="26387at2759"/>
<comment type="similarity">
    <text evidence="8 10">Belongs to the E3 ubiquitin-protein ligase UBR1-like family.</text>
</comment>
<dbReference type="EMBL" id="CADEPI010000090">
    <property type="protein sequence ID" value="CAB3373830.1"/>
    <property type="molecule type" value="Genomic_DNA"/>
</dbReference>
<name>A0A8S1CVD1_9INSE</name>
<evidence type="ECO:0000256" key="6">
    <source>
        <dbReference type="ARBA" id="ARBA00022786"/>
    </source>
</evidence>
<evidence type="ECO:0000256" key="5">
    <source>
        <dbReference type="ARBA" id="ARBA00022771"/>
    </source>
</evidence>
<dbReference type="CDD" id="cd19672">
    <property type="entry name" value="UBR-box_UBR1_like"/>
    <property type="match status" value="1"/>
</dbReference>
<evidence type="ECO:0000259" key="12">
    <source>
        <dbReference type="PROSITE" id="PS51157"/>
    </source>
</evidence>
<dbReference type="Pfam" id="PF22960">
    <property type="entry name" value="WHD_UBR1"/>
    <property type="match status" value="1"/>
</dbReference>
<feature type="zinc finger region" description="UBR-type" evidence="9">
    <location>
        <begin position="116"/>
        <end position="187"/>
    </location>
</feature>
<gene>
    <name evidence="13" type="ORF">CLODIP_2_CD11677</name>
</gene>
<dbReference type="PANTHER" id="PTHR21497">
    <property type="entry name" value="UBIQUITIN LIGASE E3 ALPHA-RELATED"/>
    <property type="match status" value="1"/>
</dbReference>
<dbReference type="Gene3D" id="3.30.1390.10">
    <property type="match status" value="1"/>
</dbReference>
<dbReference type="GO" id="GO:0071596">
    <property type="term" value="P:ubiquitin-dependent protein catabolic process via the N-end rule pathway"/>
    <property type="evidence" value="ECO:0007669"/>
    <property type="project" value="UniProtKB-UniRule"/>
</dbReference>
<organism evidence="13 14">
    <name type="scientific">Cloeon dipterum</name>
    <dbReference type="NCBI Taxonomy" id="197152"/>
    <lineage>
        <taxon>Eukaryota</taxon>
        <taxon>Metazoa</taxon>
        <taxon>Ecdysozoa</taxon>
        <taxon>Arthropoda</taxon>
        <taxon>Hexapoda</taxon>
        <taxon>Insecta</taxon>
        <taxon>Pterygota</taxon>
        <taxon>Palaeoptera</taxon>
        <taxon>Ephemeroptera</taxon>
        <taxon>Pisciforma</taxon>
        <taxon>Baetidae</taxon>
        <taxon>Cloeon</taxon>
    </lineage>
</organism>
<dbReference type="PROSITE" id="PS51157">
    <property type="entry name" value="ZF_UBR"/>
    <property type="match status" value="1"/>
</dbReference>
<feature type="region of interest" description="Disordered" evidence="11">
    <location>
        <begin position="1045"/>
        <end position="1074"/>
    </location>
</feature>
<evidence type="ECO:0000256" key="7">
    <source>
        <dbReference type="ARBA" id="ARBA00022833"/>
    </source>
</evidence>
<dbReference type="InterPro" id="IPR044046">
    <property type="entry name" value="E3_ligase_UBR-like_C"/>
</dbReference>
<dbReference type="InterPro" id="IPR003769">
    <property type="entry name" value="ClpS_core"/>
</dbReference>
<dbReference type="SUPFAM" id="SSF46785">
    <property type="entry name" value="Winged helix' DNA-binding domain"/>
    <property type="match status" value="1"/>
</dbReference>
<dbReference type="Pfam" id="PF02207">
    <property type="entry name" value="zf-UBR"/>
    <property type="match status" value="1"/>
</dbReference>
<evidence type="ECO:0000256" key="4">
    <source>
        <dbReference type="ARBA" id="ARBA00022723"/>
    </source>
</evidence>
<evidence type="ECO:0000256" key="10">
    <source>
        <dbReference type="RuleBase" id="RU366018"/>
    </source>
</evidence>
<evidence type="ECO:0000256" key="2">
    <source>
        <dbReference type="ARBA" id="ARBA00004906"/>
    </source>
</evidence>
<comment type="caution">
    <text evidence="13">The sequence shown here is derived from an EMBL/GenBank/DDBJ whole genome shotgun (WGS) entry which is preliminary data.</text>
</comment>
<dbReference type="InterPro" id="IPR039164">
    <property type="entry name" value="UBR1-like"/>
</dbReference>
<reference evidence="13 14" key="1">
    <citation type="submission" date="2020-04" db="EMBL/GenBank/DDBJ databases">
        <authorList>
            <person name="Alioto T."/>
            <person name="Alioto T."/>
            <person name="Gomez Garrido J."/>
        </authorList>
    </citation>
    <scope>NUCLEOTIDE SEQUENCE [LARGE SCALE GENOMIC DNA]</scope>
</reference>
<evidence type="ECO:0000256" key="3">
    <source>
        <dbReference type="ARBA" id="ARBA00022679"/>
    </source>
</evidence>
<evidence type="ECO:0000256" key="1">
    <source>
        <dbReference type="ARBA" id="ARBA00000900"/>
    </source>
</evidence>
<dbReference type="GO" id="GO:0061630">
    <property type="term" value="F:ubiquitin protein ligase activity"/>
    <property type="evidence" value="ECO:0007669"/>
    <property type="project" value="UniProtKB-UniRule"/>
</dbReference>
<keyword evidence="4 10" id="KW-0479">Metal-binding</keyword>
<dbReference type="PANTHER" id="PTHR21497:SF24">
    <property type="entry name" value="E3 UBIQUITIN-PROTEIN LIGASE UBR1"/>
    <property type="match status" value="1"/>
</dbReference>
<dbReference type="GO" id="GO:0016567">
    <property type="term" value="P:protein ubiquitination"/>
    <property type="evidence" value="ECO:0007669"/>
    <property type="project" value="UniProtKB-UniRule"/>
</dbReference>
<dbReference type="InterPro" id="IPR014719">
    <property type="entry name" value="Ribosomal_bL12_C/ClpS-like"/>
</dbReference>
<accession>A0A8S1CVD1</accession>
<evidence type="ECO:0000256" key="9">
    <source>
        <dbReference type="PROSITE-ProRule" id="PRU00508"/>
    </source>
</evidence>